<evidence type="ECO:0000256" key="4">
    <source>
        <dbReference type="ARBA" id="ARBA00022723"/>
    </source>
</evidence>
<dbReference type="EMBL" id="JOTN01000013">
    <property type="protein sequence ID" value="KEK18526.1"/>
    <property type="molecule type" value="Genomic_DNA"/>
</dbReference>
<dbReference type="PANTHER" id="PTHR36447:SF2">
    <property type="entry name" value="BETA-GALACTOSIDASE YESZ"/>
    <property type="match status" value="1"/>
</dbReference>
<dbReference type="Gene3D" id="3.20.20.80">
    <property type="entry name" value="Glycosidases"/>
    <property type="match status" value="1"/>
</dbReference>
<dbReference type="GO" id="GO:0046872">
    <property type="term" value="F:metal ion binding"/>
    <property type="evidence" value="ECO:0007669"/>
    <property type="project" value="UniProtKB-KW"/>
</dbReference>
<proteinExistence type="inferred from homology"/>
<dbReference type="AlphaFoldDB" id="A0A073JWB5"/>
<keyword evidence="11" id="KW-1185">Reference proteome</keyword>
<organism evidence="10 11">
    <name type="scientific">Bacillus manliponensis</name>
    <dbReference type="NCBI Taxonomy" id="574376"/>
    <lineage>
        <taxon>Bacteria</taxon>
        <taxon>Bacillati</taxon>
        <taxon>Bacillota</taxon>
        <taxon>Bacilli</taxon>
        <taxon>Bacillales</taxon>
        <taxon>Bacillaceae</taxon>
        <taxon>Bacillus</taxon>
        <taxon>Bacillus cereus group</taxon>
    </lineage>
</organism>
<dbReference type="Pfam" id="PF08532">
    <property type="entry name" value="Glyco_hydro_42M"/>
    <property type="match status" value="1"/>
</dbReference>
<evidence type="ECO:0000313" key="11">
    <source>
        <dbReference type="Proteomes" id="UP000027822"/>
    </source>
</evidence>
<evidence type="ECO:0000256" key="2">
    <source>
        <dbReference type="ARBA" id="ARBA00005940"/>
    </source>
</evidence>
<evidence type="ECO:0000256" key="1">
    <source>
        <dbReference type="ARBA" id="ARBA00001412"/>
    </source>
</evidence>
<keyword evidence="5" id="KW-0378">Hydrolase</keyword>
<dbReference type="InterPro" id="IPR003476">
    <property type="entry name" value="Glyco_hydro_42"/>
</dbReference>
<keyword evidence="4" id="KW-0479">Metal-binding</keyword>
<dbReference type="RefSeq" id="WP_034640530.1">
    <property type="nucleotide sequence ID" value="NZ_CBCSJC010000014.1"/>
</dbReference>
<evidence type="ECO:0000256" key="3">
    <source>
        <dbReference type="ARBA" id="ARBA00012756"/>
    </source>
</evidence>
<sequence>MYFGFNYHPSNAGCHYWTNWNESEIKEDLLLMSKEGYNVVRFFLFWKDFEPDEGRYNKLVVERLHRFIQLANEANLYCIPSVLTIWMNGQLFKLPWTESTDLWKDANLKKRAEDFLEFIGLELREYKNILYYDIGDEIVYVNKETSLSLGATEAKQWLKEMKIALNRGNVFGKVMLGTDHLSIVGNNAFHISHIEKQLDILAVHGFPLWTDFNIESNDSWKSSLYVSFLVSIASIYGECIVDEFGLYGCSDDIRADYMLTSGLSSILHGANGLISWCWKDFESTEKPYDLRPGERFVGFYNLLGEPKASINNLKECMKISREIQNGNQVTKEVGIFISECSEENSDSEVKFTKNSISNFYAFLLLKKAHVPVEFCKDNLLQYKVLIVPSNNQLTAKDLENLKRFVKYGGTLIYSTGDYLYGHGIGDLFGIELCDFSLDKDAFSHFNYKGCSHSIDWGNDVSNQIPVIKETTADVLTRFTKSNTPAITCNMYGKGKVYYINFPMELLLNRPYSMDSEEFYKIYKVILDEEGIVSPIEFSNPFVDVHYLYYEDYNECLLINHTPKEQSGRLISNESSIDIQLDPKSVKRFKMFLSEGSINESCRFEEYKKDCN</sequence>
<evidence type="ECO:0000256" key="5">
    <source>
        <dbReference type="ARBA" id="ARBA00022801"/>
    </source>
</evidence>
<dbReference type="Pfam" id="PF02449">
    <property type="entry name" value="Glyco_hydro_42"/>
    <property type="match status" value="1"/>
</dbReference>
<dbReference type="SUPFAM" id="SSF51445">
    <property type="entry name" value="(Trans)glycosidases"/>
    <property type="match status" value="1"/>
</dbReference>
<gene>
    <name evidence="10" type="ORF">BAMA_04455</name>
</gene>
<evidence type="ECO:0000256" key="7">
    <source>
        <dbReference type="ARBA" id="ARBA00023295"/>
    </source>
</evidence>
<dbReference type="PANTHER" id="PTHR36447">
    <property type="entry name" value="BETA-GALACTOSIDASE GANA"/>
    <property type="match status" value="1"/>
</dbReference>
<comment type="similarity">
    <text evidence="2">Belongs to the glycosyl hydrolase 42 family.</text>
</comment>
<dbReference type="GO" id="GO:0005975">
    <property type="term" value="P:carbohydrate metabolic process"/>
    <property type="evidence" value="ECO:0007669"/>
    <property type="project" value="InterPro"/>
</dbReference>
<evidence type="ECO:0000259" key="8">
    <source>
        <dbReference type="Pfam" id="PF02449"/>
    </source>
</evidence>
<name>A0A073JWB5_9BACI</name>
<keyword evidence="6" id="KW-0862">Zinc</keyword>
<reference evidence="10 11" key="1">
    <citation type="submission" date="2014-06" db="EMBL/GenBank/DDBJ databases">
        <title>Draft genome sequence of Bacillus manliponensis JCM 15802 (MCCC 1A00708).</title>
        <authorList>
            <person name="Lai Q."/>
            <person name="Liu Y."/>
            <person name="Shao Z."/>
        </authorList>
    </citation>
    <scope>NUCLEOTIDE SEQUENCE [LARGE SCALE GENOMIC DNA]</scope>
    <source>
        <strain evidence="10 11">JCM 15802</strain>
    </source>
</reference>
<evidence type="ECO:0000256" key="6">
    <source>
        <dbReference type="ARBA" id="ARBA00022833"/>
    </source>
</evidence>
<dbReference type="Proteomes" id="UP000027822">
    <property type="component" value="Unassembled WGS sequence"/>
</dbReference>
<dbReference type="InterPro" id="IPR029062">
    <property type="entry name" value="Class_I_gatase-like"/>
</dbReference>
<dbReference type="EC" id="3.2.1.23" evidence="3"/>
<dbReference type="GO" id="GO:0009341">
    <property type="term" value="C:beta-galactosidase complex"/>
    <property type="evidence" value="ECO:0007669"/>
    <property type="project" value="InterPro"/>
</dbReference>
<dbReference type="eggNOG" id="COG3934">
    <property type="taxonomic scope" value="Bacteria"/>
</dbReference>
<feature type="domain" description="Glycoside hydrolase family 42 N-terminal" evidence="8">
    <location>
        <begin position="15"/>
        <end position="78"/>
    </location>
</feature>
<feature type="domain" description="Beta-galactosidase trimerisation" evidence="9">
    <location>
        <begin position="351"/>
        <end position="501"/>
    </location>
</feature>
<dbReference type="OrthoDB" id="9800974at2"/>
<keyword evidence="7" id="KW-0326">Glycosidase</keyword>
<dbReference type="CDD" id="cd03143">
    <property type="entry name" value="A4_beta-galactosidase_middle_domain"/>
    <property type="match status" value="1"/>
</dbReference>
<dbReference type="InterPro" id="IPR013738">
    <property type="entry name" value="Beta_galactosidase_Trimer"/>
</dbReference>
<dbReference type="InterPro" id="IPR017853">
    <property type="entry name" value="GH"/>
</dbReference>
<dbReference type="STRING" id="574376.BAMA_04455"/>
<accession>A0A073JWB5</accession>
<dbReference type="GO" id="GO:0004565">
    <property type="term" value="F:beta-galactosidase activity"/>
    <property type="evidence" value="ECO:0007669"/>
    <property type="project" value="UniProtKB-EC"/>
</dbReference>
<evidence type="ECO:0000259" key="9">
    <source>
        <dbReference type="Pfam" id="PF08532"/>
    </source>
</evidence>
<evidence type="ECO:0000313" key="10">
    <source>
        <dbReference type="EMBL" id="KEK18526.1"/>
    </source>
</evidence>
<comment type="caution">
    <text evidence="10">The sequence shown here is derived from an EMBL/GenBank/DDBJ whole genome shotgun (WGS) entry which is preliminary data.</text>
</comment>
<protein>
    <recommendedName>
        <fullName evidence="3">beta-galactosidase</fullName>
        <ecNumber evidence="3">3.2.1.23</ecNumber>
    </recommendedName>
</protein>
<dbReference type="Gene3D" id="3.40.50.880">
    <property type="match status" value="1"/>
</dbReference>
<dbReference type="InterPro" id="IPR013529">
    <property type="entry name" value="Glyco_hydro_42_N"/>
</dbReference>
<comment type="catalytic activity">
    <reaction evidence="1">
        <text>Hydrolysis of terminal non-reducing beta-D-galactose residues in beta-D-galactosides.</text>
        <dbReference type="EC" id="3.2.1.23"/>
    </reaction>
</comment>
<dbReference type="SUPFAM" id="SSF52317">
    <property type="entry name" value="Class I glutamine amidotransferase-like"/>
    <property type="match status" value="1"/>
</dbReference>